<evidence type="ECO:0000256" key="13">
    <source>
        <dbReference type="ARBA" id="ARBA00041620"/>
    </source>
</evidence>
<dbReference type="Proteomes" id="UP001350748">
    <property type="component" value="Unassembled WGS sequence"/>
</dbReference>
<keyword evidence="11 19" id="KW-0012">Acyltransferase</keyword>
<evidence type="ECO:0000256" key="7">
    <source>
        <dbReference type="ARBA" id="ARBA00022679"/>
    </source>
</evidence>
<gene>
    <name evidence="19" type="primary">fabB</name>
    <name evidence="19" type="ORF">V3H18_07360</name>
</gene>
<dbReference type="InterPro" id="IPR014030">
    <property type="entry name" value="Ketoacyl_synth_N"/>
</dbReference>
<evidence type="ECO:0000256" key="16">
    <source>
        <dbReference type="ARBA" id="ARBA00048506"/>
    </source>
</evidence>
<evidence type="ECO:0000256" key="1">
    <source>
        <dbReference type="ARBA" id="ARBA00004496"/>
    </source>
</evidence>
<sequence length="407" mass="43338">MRRVVVTGMGIVSSIGNTTQEVVASLREAKSGIVRAEKYAELGFRSQVHGMPTLDPSTVVDRRAMRFHATGTAWNHVAMDQAIRDAGLTEAEISNERAGIIMGSGGPSTRTVVEAADITRTKGPKRVGPFAVPKCMSSTASATLAVWFKIKGVNYSISSACATSNHCIGNAYEMIQYGKQDMIFAGGCEELEWELSVLFDAMGAMSSSYNDRPATASRAYDKNRDGFVIAGGAGVLVLEEYERAKARGAKIYAEIAGYGATSDGYDMVAPSGEGAVRCMKQALATVKCPIDYINPHATATPVGDAKEIEALREVFGVGDKCPPIAATKSLTGHSLGATGVQEAIYSLLMMQNGFICESANIEELDPDFADMPIMRERRDNVKLGAVLSNSFGFGGTNATLVFKHPDA</sequence>
<organism evidence="19 20">
    <name type="scientific">Methylocystis borbori</name>
    <dbReference type="NCBI Taxonomy" id="3118750"/>
    <lineage>
        <taxon>Bacteria</taxon>
        <taxon>Pseudomonadati</taxon>
        <taxon>Pseudomonadota</taxon>
        <taxon>Alphaproteobacteria</taxon>
        <taxon>Hyphomicrobiales</taxon>
        <taxon>Methylocystaceae</taxon>
        <taxon>Methylocystis</taxon>
    </lineage>
</organism>
<dbReference type="Pfam" id="PF02801">
    <property type="entry name" value="Ketoacyl-synt_C"/>
    <property type="match status" value="1"/>
</dbReference>
<evidence type="ECO:0000256" key="12">
    <source>
        <dbReference type="ARBA" id="ARBA00039450"/>
    </source>
</evidence>
<name>A0ABU7XG60_9HYPH</name>
<accession>A0ABU7XG60</accession>
<dbReference type="InterPro" id="IPR018201">
    <property type="entry name" value="Ketoacyl_synth_AS"/>
</dbReference>
<dbReference type="NCBIfam" id="NF005589">
    <property type="entry name" value="PRK07314.1"/>
    <property type="match status" value="1"/>
</dbReference>
<dbReference type="SMART" id="SM00825">
    <property type="entry name" value="PKS_KS"/>
    <property type="match status" value="1"/>
</dbReference>
<dbReference type="InterPro" id="IPR016039">
    <property type="entry name" value="Thiolase-like"/>
</dbReference>
<dbReference type="Gene3D" id="3.40.47.10">
    <property type="match status" value="2"/>
</dbReference>
<dbReference type="InterPro" id="IPR020841">
    <property type="entry name" value="PKS_Beta-ketoAc_synthase_dom"/>
</dbReference>
<dbReference type="InterPro" id="IPR014031">
    <property type="entry name" value="Ketoacyl_synth_C"/>
</dbReference>
<dbReference type="NCBIfam" id="NF005935">
    <property type="entry name" value="PRK07967.1"/>
    <property type="match status" value="1"/>
</dbReference>
<comment type="subunit">
    <text evidence="3">Homodimer.</text>
</comment>
<dbReference type="SUPFAM" id="SSF53901">
    <property type="entry name" value="Thiolase-like"/>
    <property type="match status" value="2"/>
</dbReference>
<evidence type="ECO:0000313" key="20">
    <source>
        <dbReference type="Proteomes" id="UP001350748"/>
    </source>
</evidence>
<keyword evidence="6" id="KW-0444">Lipid biosynthesis</keyword>
<evidence type="ECO:0000256" key="6">
    <source>
        <dbReference type="ARBA" id="ARBA00022516"/>
    </source>
</evidence>
<dbReference type="PANTHER" id="PTHR11712">
    <property type="entry name" value="POLYKETIDE SYNTHASE-RELATED"/>
    <property type="match status" value="1"/>
</dbReference>
<evidence type="ECO:0000256" key="9">
    <source>
        <dbReference type="ARBA" id="ARBA00023098"/>
    </source>
</evidence>
<evidence type="ECO:0000256" key="3">
    <source>
        <dbReference type="ARBA" id="ARBA00011738"/>
    </source>
</evidence>
<keyword evidence="20" id="KW-1185">Reference proteome</keyword>
<reference evidence="19 20" key="1">
    <citation type="submission" date="2024-02" db="EMBL/GenBank/DDBJ databases">
        <authorList>
            <person name="Grouzdev D."/>
        </authorList>
    </citation>
    <scope>NUCLEOTIDE SEQUENCE [LARGE SCALE GENOMIC DNA]</scope>
    <source>
        <strain evidence="19 20">9N</strain>
    </source>
</reference>
<dbReference type="PROSITE" id="PS00606">
    <property type="entry name" value="KS3_1"/>
    <property type="match status" value="1"/>
</dbReference>
<dbReference type="InterPro" id="IPR000794">
    <property type="entry name" value="Beta-ketoacyl_synthase"/>
</dbReference>
<evidence type="ECO:0000256" key="8">
    <source>
        <dbReference type="ARBA" id="ARBA00022832"/>
    </source>
</evidence>
<dbReference type="CDD" id="cd00834">
    <property type="entry name" value="KAS_I_II"/>
    <property type="match status" value="1"/>
</dbReference>
<comment type="subcellular location">
    <subcellularLocation>
        <location evidence="1">Cytoplasm</location>
    </subcellularLocation>
</comment>
<evidence type="ECO:0000256" key="10">
    <source>
        <dbReference type="ARBA" id="ARBA00023160"/>
    </source>
</evidence>
<evidence type="ECO:0000256" key="17">
    <source>
        <dbReference type="RuleBase" id="RU003694"/>
    </source>
</evidence>
<evidence type="ECO:0000256" key="14">
    <source>
        <dbReference type="ARBA" id="ARBA00042143"/>
    </source>
</evidence>
<keyword evidence="5" id="KW-0963">Cytoplasm</keyword>
<evidence type="ECO:0000256" key="5">
    <source>
        <dbReference type="ARBA" id="ARBA00022490"/>
    </source>
</evidence>
<evidence type="ECO:0000256" key="2">
    <source>
        <dbReference type="ARBA" id="ARBA00008467"/>
    </source>
</evidence>
<keyword evidence="7 17" id="KW-0808">Transferase</keyword>
<comment type="catalytic activity">
    <reaction evidence="15">
        <text>(3Z)-decenoyl-[ACP] + malonyl-[ACP] + H(+) = 3-oxo-(5Z)-dodecenoyl-[ACP] + holo-[ACP] + CO2</text>
        <dbReference type="Rhea" id="RHEA:54940"/>
        <dbReference type="Rhea" id="RHEA-COMP:9623"/>
        <dbReference type="Rhea" id="RHEA-COMP:9685"/>
        <dbReference type="Rhea" id="RHEA-COMP:9927"/>
        <dbReference type="Rhea" id="RHEA-COMP:14042"/>
        <dbReference type="ChEBI" id="CHEBI:15378"/>
        <dbReference type="ChEBI" id="CHEBI:16526"/>
        <dbReference type="ChEBI" id="CHEBI:64479"/>
        <dbReference type="ChEBI" id="CHEBI:78449"/>
        <dbReference type="ChEBI" id="CHEBI:78798"/>
        <dbReference type="ChEBI" id="CHEBI:138410"/>
    </reaction>
    <physiologicalReaction direction="left-to-right" evidence="15">
        <dbReference type="Rhea" id="RHEA:54941"/>
    </physiologicalReaction>
</comment>
<evidence type="ECO:0000256" key="15">
    <source>
        <dbReference type="ARBA" id="ARBA00048121"/>
    </source>
</evidence>
<dbReference type="EC" id="2.3.1.41" evidence="4"/>
<evidence type="ECO:0000256" key="4">
    <source>
        <dbReference type="ARBA" id="ARBA00013191"/>
    </source>
</evidence>
<dbReference type="RefSeq" id="WP_332081345.1">
    <property type="nucleotide sequence ID" value="NZ_JAZHYN010000016.1"/>
</dbReference>
<dbReference type="GO" id="GO:0004315">
    <property type="term" value="F:3-oxoacyl-[acyl-carrier-protein] synthase activity"/>
    <property type="evidence" value="ECO:0007669"/>
    <property type="project" value="UniProtKB-EC"/>
</dbReference>
<comment type="similarity">
    <text evidence="2 17">Belongs to the thiolase-like superfamily. Beta-ketoacyl-ACP synthases family.</text>
</comment>
<dbReference type="Pfam" id="PF00109">
    <property type="entry name" value="ketoacyl-synt"/>
    <property type="match status" value="1"/>
</dbReference>
<feature type="domain" description="Ketosynthase family 3 (KS3)" evidence="18">
    <location>
        <begin position="1"/>
        <end position="404"/>
    </location>
</feature>
<protein>
    <recommendedName>
        <fullName evidence="12">3-oxoacyl-[acyl-carrier-protein] synthase 1</fullName>
        <ecNumber evidence="4">2.3.1.41</ecNumber>
    </recommendedName>
    <alternativeName>
        <fullName evidence="13">3-oxoacyl-[acyl-carrier-protein] synthase I</fullName>
    </alternativeName>
    <alternativeName>
        <fullName evidence="14">Beta-ketoacyl-ACP synthase I</fullName>
    </alternativeName>
</protein>
<evidence type="ECO:0000256" key="11">
    <source>
        <dbReference type="ARBA" id="ARBA00023315"/>
    </source>
</evidence>
<keyword evidence="9" id="KW-0443">Lipid metabolism</keyword>
<comment type="catalytic activity">
    <reaction evidence="16">
        <text>a fatty acyl-[ACP] + malonyl-[ACP] + H(+) = a 3-oxoacyl-[ACP] + holo-[ACP] + CO2</text>
        <dbReference type="Rhea" id="RHEA:22836"/>
        <dbReference type="Rhea" id="RHEA-COMP:9623"/>
        <dbReference type="Rhea" id="RHEA-COMP:9685"/>
        <dbReference type="Rhea" id="RHEA-COMP:9916"/>
        <dbReference type="Rhea" id="RHEA-COMP:14125"/>
        <dbReference type="ChEBI" id="CHEBI:15378"/>
        <dbReference type="ChEBI" id="CHEBI:16526"/>
        <dbReference type="ChEBI" id="CHEBI:64479"/>
        <dbReference type="ChEBI" id="CHEBI:78449"/>
        <dbReference type="ChEBI" id="CHEBI:78776"/>
        <dbReference type="ChEBI" id="CHEBI:138651"/>
        <dbReference type="EC" id="2.3.1.41"/>
    </reaction>
    <physiologicalReaction direction="left-to-right" evidence="16">
        <dbReference type="Rhea" id="RHEA:22837"/>
    </physiologicalReaction>
</comment>
<dbReference type="PANTHER" id="PTHR11712:SF306">
    <property type="entry name" value="3-OXOACYL-[ACYL-CARRIER-PROTEIN] SYNTHASE 1"/>
    <property type="match status" value="1"/>
</dbReference>
<dbReference type="PROSITE" id="PS52004">
    <property type="entry name" value="KS3_2"/>
    <property type="match status" value="1"/>
</dbReference>
<keyword evidence="10" id="KW-0275">Fatty acid biosynthesis</keyword>
<dbReference type="EMBL" id="JAZHYN010000016">
    <property type="protein sequence ID" value="MEF3366348.1"/>
    <property type="molecule type" value="Genomic_DNA"/>
</dbReference>
<evidence type="ECO:0000259" key="18">
    <source>
        <dbReference type="PROSITE" id="PS52004"/>
    </source>
</evidence>
<evidence type="ECO:0000313" key="19">
    <source>
        <dbReference type="EMBL" id="MEF3366348.1"/>
    </source>
</evidence>
<comment type="caution">
    <text evidence="19">The sequence shown here is derived from an EMBL/GenBank/DDBJ whole genome shotgun (WGS) entry which is preliminary data.</text>
</comment>
<proteinExistence type="inferred from homology"/>
<keyword evidence="8" id="KW-0276">Fatty acid metabolism</keyword>